<organism evidence="1">
    <name type="scientific">Vibrio splendidus</name>
    <dbReference type="NCBI Taxonomy" id="29497"/>
    <lineage>
        <taxon>Bacteria</taxon>
        <taxon>Pseudomonadati</taxon>
        <taxon>Pseudomonadota</taxon>
        <taxon>Gammaproteobacteria</taxon>
        <taxon>Vibrionales</taxon>
        <taxon>Vibrionaceae</taxon>
        <taxon>Vibrio</taxon>
    </lineage>
</organism>
<dbReference type="EMBL" id="KP795621">
    <property type="protein sequence ID" value="AKN38905.1"/>
    <property type="molecule type" value="Genomic_DNA"/>
</dbReference>
<name>A0A0H3ZRL1_VIBSP</name>
<reference evidence="1" key="1">
    <citation type="journal article" date="2015" name="MBio">
        <title>Eco-Evolutionary Dynamics of Episomes among Ecologically Cohesive Bacterial Populations.</title>
        <authorList>
            <person name="Xue H."/>
            <person name="Cordero O.X."/>
            <person name="Camas F.M."/>
            <person name="Trimble W."/>
            <person name="Meyer F."/>
            <person name="Guglielmini J."/>
            <person name="Rocha E.P."/>
            <person name="Polz M.F."/>
        </authorList>
    </citation>
    <scope>NUCLEOTIDE SEQUENCE</scope>
    <source>
        <strain evidence="1">FF_172</strain>
    </source>
</reference>
<accession>A0A0H3ZRL1</accession>
<sequence length="61" mass="6870">MSRTSFMVTHPETPPTLSQLYSLSKPALQPVRPKSIDSENKDCLFMVIPHAQNPRYLTLVG</sequence>
<protein>
    <submittedName>
        <fullName evidence="1">Uncharacterized protein</fullName>
    </submittedName>
</protein>
<proteinExistence type="predicted"/>
<dbReference type="AlphaFoldDB" id="A0A0H3ZRL1"/>
<evidence type="ECO:0000313" key="1">
    <source>
        <dbReference type="EMBL" id="AKN38905.1"/>
    </source>
</evidence>